<evidence type="ECO:0000313" key="1">
    <source>
        <dbReference type="EnsemblPlants" id="LPERR01G34670.1"/>
    </source>
</evidence>
<reference evidence="2" key="2">
    <citation type="submission" date="2013-12" db="EMBL/GenBank/DDBJ databases">
        <authorList>
            <person name="Yu Y."/>
            <person name="Lee S."/>
            <person name="de Baynast K."/>
            <person name="Wissotski M."/>
            <person name="Liu L."/>
            <person name="Talag J."/>
            <person name="Goicoechea J."/>
            <person name="Angelova A."/>
            <person name="Jetty R."/>
            <person name="Kudrna D."/>
            <person name="Golser W."/>
            <person name="Rivera L."/>
            <person name="Zhang J."/>
            <person name="Wing R."/>
        </authorList>
    </citation>
    <scope>NUCLEOTIDE SEQUENCE</scope>
</reference>
<organism evidence="1 2">
    <name type="scientific">Leersia perrieri</name>
    <dbReference type="NCBI Taxonomy" id="77586"/>
    <lineage>
        <taxon>Eukaryota</taxon>
        <taxon>Viridiplantae</taxon>
        <taxon>Streptophyta</taxon>
        <taxon>Embryophyta</taxon>
        <taxon>Tracheophyta</taxon>
        <taxon>Spermatophyta</taxon>
        <taxon>Magnoliopsida</taxon>
        <taxon>Liliopsida</taxon>
        <taxon>Poales</taxon>
        <taxon>Poaceae</taxon>
        <taxon>BOP clade</taxon>
        <taxon>Oryzoideae</taxon>
        <taxon>Oryzeae</taxon>
        <taxon>Oryzinae</taxon>
        <taxon>Leersia</taxon>
    </lineage>
</organism>
<name>A0A0D9V8W0_9ORYZ</name>
<dbReference type="Gramene" id="LPERR01G34670.1">
    <property type="protein sequence ID" value="LPERR01G34670.1"/>
    <property type="gene ID" value="LPERR01G34670"/>
</dbReference>
<dbReference type="AlphaFoldDB" id="A0A0D9V8W0"/>
<sequence>MFYFELMSCNPAYREYVDSLGNVDASCDHSFVMRKKISIRMKLLQEFISNSNNCEQTVAIFIIEAG</sequence>
<evidence type="ECO:0000313" key="2">
    <source>
        <dbReference type="Proteomes" id="UP000032180"/>
    </source>
</evidence>
<protein>
    <submittedName>
        <fullName evidence="1">Uncharacterized protein</fullName>
    </submittedName>
</protein>
<dbReference type="HOGENOM" id="CLU_2834789_0_0_1"/>
<reference evidence="1" key="3">
    <citation type="submission" date="2015-04" db="UniProtKB">
        <authorList>
            <consortium name="EnsemblPlants"/>
        </authorList>
    </citation>
    <scope>IDENTIFICATION</scope>
</reference>
<accession>A0A0D9V8W0</accession>
<proteinExistence type="predicted"/>
<dbReference type="EnsemblPlants" id="LPERR01G34670.1">
    <property type="protein sequence ID" value="LPERR01G34670.1"/>
    <property type="gene ID" value="LPERR01G34670"/>
</dbReference>
<keyword evidence="2" id="KW-1185">Reference proteome</keyword>
<reference evidence="1 2" key="1">
    <citation type="submission" date="2012-08" db="EMBL/GenBank/DDBJ databases">
        <title>Oryza genome evolution.</title>
        <authorList>
            <person name="Wing R.A."/>
        </authorList>
    </citation>
    <scope>NUCLEOTIDE SEQUENCE</scope>
</reference>
<dbReference type="Proteomes" id="UP000032180">
    <property type="component" value="Chromosome 1"/>
</dbReference>